<evidence type="ECO:0000313" key="3">
    <source>
        <dbReference type="Proteomes" id="UP001141336"/>
    </source>
</evidence>
<feature type="transmembrane region" description="Helical" evidence="1">
    <location>
        <begin position="9"/>
        <end position="31"/>
    </location>
</feature>
<keyword evidence="1" id="KW-0812">Transmembrane</keyword>
<name>A0ABT4IJN3_9EURY</name>
<comment type="caution">
    <text evidence="2">The sequence shown here is derived from an EMBL/GenBank/DDBJ whole genome shotgun (WGS) entry which is preliminary data.</text>
</comment>
<keyword evidence="1" id="KW-0472">Membrane</keyword>
<keyword evidence="3" id="KW-1185">Reference proteome</keyword>
<keyword evidence="1" id="KW-1133">Transmembrane helix</keyword>
<accession>A0ABT4IJN3</accession>
<reference evidence="2" key="1">
    <citation type="submission" date="2022-12" db="EMBL/GenBank/DDBJ databases">
        <title>Isolation and characterisation of novel Methanocorpusculum spp. from native Australian herbivores indicates the genus is ancestrally host-associated.</title>
        <authorList>
            <person name="Volmer J.G."/>
            <person name="Soo R.M."/>
            <person name="Evans P.N."/>
            <person name="Hoedt E.C."/>
            <person name="Astorga Alsina A.L."/>
            <person name="Woodcroft B.J."/>
            <person name="Tyson G.W."/>
            <person name="Hugenholtz P."/>
            <person name="Morrison M."/>
        </authorList>
    </citation>
    <scope>NUCLEOTIDE SEQUENCE</scope>
    <source>
        <strain evidence="2">CW153</strain>
    </source>
</reference>
<protein>
    <submittedName>
        <fullName evidence="2">Uncharacterized protein</fullName>
    </submittedName>
</protein>
<proteinExistence type="predicted"/>
<organism evidence="2 3">
    <name type="scientific">Methanocorpusculum vombati</name>
    <dbReference type="NCBI Taxonomy" id="3002864"/>
    <lineage>
        <taxon>Archaea</taxon>
        <taxon>Methanobacteriati</taxon>
        <taxon>Methanobacteriota</taxon>
        <taxon>Stenosarchaea group</taxon>
        <taxon>Methanomicrobia</taxon>
        <taxon>Methanomicrobiales</taxon>
        <taxon>Methanocorpusculaceae</taxon>
        <taxon>Methanocorpusculum</taxon>
    </lineage>
</organism>
<sequence>MSRSETRKLIAYFVIVVLIGVLMAVSLIQYGNTLPPANNTSSPSPLTWIPEKDGLAIVSHGVEVTAENDTAVINLIEHFIEENYGNFYALSSINTRDAALHGVALAIQYPNPHELLWADYGRGFLVPTPIQVHKIVVTIPDEPDWDKELANFVVVYGEDKRFCHAILLPVEDANKILTLLGMEKTSGT</sequence>
<dbReference type="RefSeq" id="WP_268922145.1">
    <property type="nucleotide sequence ID" value="NZ_JAPTGC010000002.1"/>
</dbReference>
<gene>
    <name evidence="2" type="ORF">O0S09_01575</name>
</gene>
<evidence type="ECO:0000313" key="2">
    <source>
        <dbReference type="EMBL" id="MCZ0861947.1"/>
    </source>
</evidence>
<dbReference type="EMBL" id="JAPTGC010000002">
    <property type="protein sequence ID" value="MCZ0861947.1"/>
    <property type="molecule type" value="Genomic_DNA"/>
</dbReference>
<evidence type="ECO:0000256" key="1">
    <source>
        <dbReference type="SAM" id="Phobius"/>
    </source>
</evidence>
<dbReference type="Proteomes" id="UP001141336">
    <property type="component" value="Unassembled WGS sequence"/>
</dbReference>